<dbReference type="InterPro" id="IPR031349">
    <property type="entry name" value="Tfb6"/>
</dbReference>
<accession>A0A0G2GT39</accession>
<gene>
    <name evidence="2" type="ORF">UCRPC4_g04367</name>
</gene>
<name>A0A0G2GT39_PHACM</name>
<evidence type="ECO:0000313" key="2">
    <source>
        <dbReference type="EMBL" id="KKY19940.1"/>
    </source>
</evidence>
<feature type="compositionally biased region" description="Basic and acidic residues" evidence="1">
    <location>
        <begin position="200"/>
        <end position="213"/>
    </location>
</feature>
<evidence type="ECO:0000313" key="3">
    <source>
        <dbReference type="Proteomes" id="UP000053317"/>
    </source>
</evidence>
<feature type="compositionally biased region" description="Low complexity" evidence="1">
    <location>
        <begin position="185"/>
        <end position="199"/>
    </location>
</feature>
<dbReference type="EMBL" id="LCWF01000104">
    <property type="protein sequence ID" value="KKY19940.1"/>
    <property type="molecule type" value="Genomic_DNA"/>
</dbReference>
<reference evidence="2 3" key="1">
    <citation type="submission" date="2015-05" db="EMBL/GenBank/DDBJ databases">
        <title>Distinctive expansion of gene families associated with plant cell wall degradation and secondary metabolism in the genomes of grapevine trunk pathogens.</title>
        <authorList>
            <person name="Lawrence D.P."/>
            <person name="Travadon R."/>
            <person name="Rolshausen P.E."/>
            <person name="Baumgartner K."/>
        </authorList>
    </citation>
    <scope>NUCLEOTIDE SEQUENCE [LARGE SCALE GENOMIC DNA]</scope>
    <source>
        <strain evidence="2">UCRPC4</strain>
    </source>
</reference>
<evidence type="ECO:0000256" key="1">
    <source>
        <dbReference type="SAM" id="MobiDB-lite"/>
    </source>
</evidence>
<evidence type="ECO:0008006" key="4">
    <source>
        <dbReference type="Google" id="ProtNLM"/>
    </source>
</evidence>
<feature type="region of interest" description="Disordered" evidence="1">
    <location>
        <begin position="176"/>
        <end position="213"/>
    </location>
</feature>
<dbReference type="Pfam" id="PF17110">
    <property type="entry name" value="TFB6"/>
    <property type="match status" value="1"/>
</dbReference>
<dbReference type="PANTHER" id="PTHR37781:SF1">
    <property type="entry name" value="ADR380WP"/>
    <property type="match status" value="1"/>
</dbReference>
<dbReference type="PANTHER" id="PTHR37781">
    <property type="entry name" value="TFIIH COMPLEX SUBUNIT"/>
    <property type="match status" value="1"/>
</dbReference>
<comment type="caution">
    <text evidence="2">The sequence shown here is derived from an EMBL/GenBank/DDBJ whole genome shotgun (WGS) entry which is preliminary data.</text>
</comment>
<keyword evidence="3" id="KW-1185">Reference proteome</keyword>
<feature type="region of interest" description="Disordered" evidence="1">
    <location>
        <begin position="257"/>
        <end position="281"/>
    </location>
</feature>
<proteinExistence type="predicted"/>
<organism evidence="2 3">
    <name type="scientific">Phaeomoniella chlamydospora</name>
    <name type="common">Phaeoacremonium chlamydosporum</name>
    <dbReference type="NCBI Taxonomy" id="158046"/>
    <lineage>
        <taxon>Eukaryota</taxon>
        <taxon>Fungi</taxon>
        <taxon>Dikarya</taxon>
        <taxon>Ascomycota</taxon>
        <taxon>Pezizomycotina</taxon>
        <taxon>Eurotiomycetes</taxon>
        <taxon>Chaetothyriomycetidae</taxon>
        <taxon>Phaeomoniellales</taxon>
        <taxon>Phaeomoniellaceae</taxon>
        <taxon>Phaeomoniella</taxon>
    </lineage>
</organism>
<dbReference type="AlphaFoldDB" id="A0A0G2GT39"/>
<dbReference type="Proteomes" id="UP000053317">
    <property type="component" value="Unassembled WGS sequence"/>
</dbReference>
<sequence>MTPGELPRPREHPLRPGSQKEISFVNYVDSRMLNISRRYAKKFSSDRKKHEGVGKGYDSIDEVVQDLEAVFNVVWVSNTPTLQIPYLLSLASTLLSYLPAFPFSAKSTLRMIRKLDEAFAHLLEQDDSNHLSGLHAQQFHNQGNLRRIVSRTDRVRIRSVCELTRVCITDKSLSPAEDLRDEGSDASSNSSSEDNNGNERMNDLDDEQSQHHDHDMCGHIHHIAQVDQHEDQEIAHKKQGIANAYEKTLELLGAPLASDPLQAQDNDPIMSGSMEVGDSDD</sequence>
<protein>
    <recommendedName>
        <fullName evidence="4">Meiotic recombination protein dmc1</fullName>
    </recommendedName>
</protein>
<reference evidence="2 3" key="2">
    <citation type="submission" date="2015-05" db="EMBL/GenBank/DDBJ databases">
        <authorList>
            <person name="Morales-Cruz A."/>
            <person name="Amrine K.C."/>
            <person name="Cantu D."/>
        </authorList>
    </citation>
    <scope>NUCLEOTIDE SEQUENCE [LARGE SCALE GENOMIC DNA]</scope>
    <source>
        <strain evidence="2">UCRPC4</strain>
    </source>
</reference>
<dbReference type="GO" id="GO:0005675">
    <property type="term" value="C:transcription factor TFIIH holo complex"/>
    <property type="evidence" value="ECO:0007669"/>
    <property type="project" value="TreeGrafter"/>
</dbReference>
<dbReference type="OrthoDB" id="2567806at2759"/>